<dbReference type="RefSeq" id="WP_204603719.1">
    <property type="nucleotide sequence ID" value="NZ_JBHSED010000015.1"/>
</dbReference>
<name>A0ABV8SAG8_9BACL</name>
<gene>
    <name evidence="1" type="ORF">ACFO1S_10240</name>
</gene>
<proteinExistence type="predicted"/>
<accession>A0ABV8SAG8</accession>
<evidence type="ECO:0000313" key="2">
    <source>
        <dbReference type="Proteomes" id="UP001595755"/>
    </source>
</evidence>
<dbReference type="Proteomes" id="UP001595755">
    <property type="component" value="Unassembled WGS sequence"/>
</dbReference>
<dbReference type="EMBL" id="JBHSED010000015">
    <property type="protein sequence ID" value="MFC4303822.1"/>
    <property type="molecule type" value="Genomic_DNA"/>
</dbReference>
<comment type="caution">
    <text evidence="1">The sequence shown here is derived from an EMBL/GenBank/DDBJ whole genome shotgun (WGS) entry which is preliminary data.</text>
</comment>
<organism evidence="1 2">
    <name type="scientific">Cohnella boryungensis</name>
    <dbReference type="NCBI Taxonomy" id="768479"/>
    <lineage>
        <taxon>Bacteria</taxon>
        <taxon>Bacillati</taxon>
        <taxon>Bacillota</taxon>
        <taxon>Bacilli</taxon>
        <taxon>Bacillales</taxon>
        <taxon>Paenibacillaceae</taxon>
        <taxon>Cohnella</taxon>
    </lineage>
</organism>
<protein>
    <submittedName>
        <fullName evidence="1">Uncharacterized protein</fullName>
    </submittedName>
</protein>
<evidence type="ECO:0000313" key="1">
    <source>
        <dbReference type="EMBL" id="MFC4303822.1"/>
    </source>
</evidence>
<reference evidence="2" key="1">
    <citation type="journal article" date="2019" name="Int. J. Syst. Evol. Microbiol.">
        <title>The Global Catalogue of Microorganisms (GCM) 10K type strain sequencing project: providing services to taxonomists for standard genome sequencing and annotation.</title>
        <authorList>
            <consortium name="The Broad Institute Genomics Platform"/>
            <consortium name="The Broad Institute Genome Sequencing Center for Infectious Disease"/>
            <person name="Wu L."/>
            <person name="Ma J."/>
        </authorList>
    </citation>
    <scope>NUCLEOTIDE SEQUENCE [LARGE SCALE GENOMIC DNA]</scope>
    <source>
        <strain evidence="2">CGMCC 4.1641</strain>
    </source>
</reference>
<sequence length="892" mass="99808">MTNKFVKLALPAALAVVLILLISWQFGRGASEEKQAFEAPNAAAGLVQLANGSGGAADSPAEGDWRFPPLQVQATPTERGFQLSFADDQHPIASGNVSTPTHDVHLFARDFLAEEGNGGNWMRYDAVVVRPETREVQAYPLYELNLLLPGGQLAPELTEDGGLLFVRPSLDGGKLTYDLAKLYIGSGRFDAIAPRFWELQVVEGETPKDYLLSSHYENGMLMLTSYEGRIWRFDAESGKVRTNGDSVYPAYGDLGSTPPRELVYPSPDLTRLVYQPEGGQRFEVIASGMEGEQAVGRFAFDAKTALMAPGIVWSPDSRMFFIEFGRADQALGVYTDNGMLLYGQGIRFYDRDGQAVRTLELPEDREKRMNVYGWSEEGKIWIEYFRPGEPMKKDVSYKLYNVEQGTLTDYKAVQDLSKLGDIQVVKRHDGYSFRSLPFLLVDRKARLVYQPPKDALALREGKQSYMQLPSEGGSLVYRWEAAKRSWQWIDSDSGEERQGERVYAQPSVSQDRWLVYGRRIAARIDYVSIDKPLPRNADGLPLFPGKFDERQELKDWWNDDRRAAAADGPALRASGQSKYGVMKIVSLPGEAEMKEGGGVRYYGTYSATFTNRQGVVTTLEPLADLALHQELSPSSIEVHSFAGYDLLLFQLDSFRFSRSFDGGEGRIMAFAATERGEFYPLTFQYAAGEGLQSLSAFPINASQPIESDGEQLRLHAWVGHEAYELALKPSLEQRALIVADEADREAETAFLAEITRQYAGRLEQALGLEEGSYSEEKLDDKHLRALFSDQAWSNPGFQHLRRDFAESKRKGSSSRAFAWMPIEARFVSPDQIRFTFTLNLWYAIGLAAHLEAGLKLENGVWTIRDLGTLETEKLEGLPGYNGLLIENPLTFD</sequence>
<dbReference type="SUPFAM" id="SSF50998">
    <property type="entry name" value="Quinoprotein alcohol dehydrogenase-like"/>
    <property type="match status" value="1"/>
</dbReference>
<keyword evidence="2" id="KW-1185">Reference proteome</keyword>
<dbReference type="InterPro" id="IPR011047">
    <property type="entry name" value="Quinoprotein_ADH-like_sf"/>
</dbReference>